<accession>A0A1G2PZC1</accession>
<protein>
    <submittedName>
        <fullName evidence="2">Uncharacterized protein</fullName>
    </submittedName>
</protein>
<dbReference type="SUPFAM" id="SSF49503">
    <property type="entry name" value="Cupredoxins"/>
    <property type="match status" value="1"/>
</dbReference>
<gene>
    <name evidence="2" type="ORF">A3A97_04060</name>
</gene>
<evidence type="ECO:0000313" key="2">
    <source>
        <dbReference type="EMBL" id="OHA52951.1"/>
    </source>
</evidence>
<proteinExistence type="predicted"/>
<name>A0A1G2PZC1_9BACT</name>
<evidence type="ECO:0000256" key="1">
    <source>
        <dbReference type="SAM" id="MobiDB-lite"/>
    </source>
</evidence>
<dbReference type="InterPro" id="IPR008972">
    <property type="entry name" value="Cupredoxin"/>
</dbReference>
<dbReference type="Gene3D" id="2.60.40.420">
    <property type="entry name" value="Cupredoxins - blue copper proteins"/>
    <property type="match status" value="1"/>
</dbReference>
<dbReference type="EMBL" id="MHSW01000002">
    <property type="protein sequence ID" value="OHA52951.1"/>
    <property type="molecule type" value="Genomic_DNA"/>
</dbReference>
<sequence>MSPRKIILLSAAFTVFICAGFIAVRYSYLFNKSLFSGTSTEVIYIDENGFSPNKIEIGVNSKVIFKNTDTREHWPASNIHPSHEIYPEFDPKKALKPGEEWSFVFKRSGIWKFHDHYYPQLTGTITVSGDEKGNNTPFDFLRPRSGQVAQDKQTKKDEEDFENLPLVEKNSDKILTDNILLKAYVKQYGVAEAMASIIKLSNYGSSVDCHQQAHEVGRIGYKLSGSLAFKQCDAACHSGCYHGAMEGFLNQKGTENLAENINQICETFETSFGTFECLHGVGHGVLAYLDYDMPATIEECAKLKDGFSHTSCYGGMFMENILTGLGYGANKESHSTTWLNNTDPYFPCNAVSQEYEVQFQCYQMQTSWMLKITNYDFDKVAQYCLKAPEGYKQVCFKSLGRDAGGQTLRSPDSIIKICSAMPSENDYIDQCYKGAVNVIIDFWGPNLKGQASELCKKIINATHKNNCYSSIAERISGLSNDKNIREMICNTFETAYQKLCKIYTN</sequence>
<dbReference type="AlphaFoldDB" id="A0A1G2PZC1"/>
<organism evidence="2 3">
    <name type="scientific">Candidatus Terrybacteria bacterium RIFCSPLOWO2_01_FULL_40_23</name>
    <dbReference type="NCBI Taxonomy" id="1802366"/>
    <lineage>
        <taxon>Bacteria</taxon>
        <taxon>Candidatus Terryibacteriota</taxon>
    </lineage>
</organism>
<dbReference type="PANTHER" id="PTHR36507:SF1">
    <property type="entry name" value="BLL1555 PROTEIN"/>
    <property type="match status" value="1"/>
</dbReference>
<dbReference type="InterPro" id="IPR052721">
    <property type="entry name" value="ET_Amicyanin"/>
</dbReference>
<dbReference type="PANTHER" id="PTHR36507">
    <property type="entry name" value="BLL1555 PROTEIN"/>
    <property type="match status" value="1"/>
</dbReference>
<reference evidence="2 3" key="1">
    <citation type="journal article" date="2016" name="Nat. Commun.">
        <title>Thousands of microbial genomes shed light on interconnected biogeochemical processes in an aquifer system.</title>
        <authorList>
            <person name="Anantharaman K."/>
            <person name="Brown C.T."/>
            <person name="Hug L.A."/>
            <person name="Sharon I."/>
            <person name="Castelle C.J."/>
            <person name="Probst A.J."/>
            <person name="Thomas B.C."/>
            <person name="Singh A."/>
            <person name="Wilkins M.J."/>
            <person name="Karaoz U."/>
            <person name="Brodie E.L."/>
            <person name="Williams K.H."/>
            <person name="Hubbard S.S."/>
            <person name="Banfield J.F."/>
        </authorList>
    </citation>
    <scope>NUCLEOTIDE SEQUENCE [LARGE SCALE GENOMIC DNA]</scope>
</reference>
<evidence type="ECO:0000313" key="3">
    <source>
        <dbReference type="Proteomes" id="UP000176951"/>
    </source>
</evidence>
<comment type="caution">
    <text evidence="2">The sequence shown here is derived from an EMBL/GenBank/DDBJ whole genome shotgun (WGS) entry which is preliminary data.</text>
</comment>
<dbReference type="Proteomes" id="UP000176951">
    <property type="component" value="Unassembled WGS sequence"/>
</dbReference>
<feature type="region of interest" description="Disordered" evidence="1">
    <location>
        <begin position="136"/>
        <end position="159"/>
    </location>
</feature>